<evidence type="ECO:0000259" key="10">
    <source>
        <dbReference type="Pfam" id="PF00955"/>
    </source>
</evidence>
<feature type="transmembrane region" description="Helical" evidence="9">
    <location>
        <begin position="410"/>
        <end position="434"/>
    </location>
</feature>
<keyword evidence="12" id="KW-1185">Reference proteome</keyword>
<sequence length="725" mass="81344">MMLFGGLVLDIKRKAPWYWSDYRDALSLQCLASFLFLYCACMSPVITFGGLLGEATEGRISAIESLFGASMTGIAYSLFAGQPLTILGSTGPVLVFEKILFKFCKDYALSYLSLRACIGLWTAFLCIVLVATDASSLVCYITRFTEEAFASLICIIFIYEAIEKLIHLAETYPIHTHSQPDHLSLYYCRCTLPENPNNHTLRYWKDHNIVTTEVNWANLTVSECQEMHGEFMGSACARHGPYTPDVLFWSCILFFTTFILSSTLKTFKTSRYFPTRVGPSGGALTQLTPQAADIQAVLSARLQEHQHSLQADSRARSMVSDFAVFLTIFTMVIIDFLIGVPSPKLQVPSVFKPTRDDRGWFVNPIGPNPWWTVIAAVVPALLCTILIFMDQQITAVIINRKEHKLKKGCGYHLDLLMVAIMLGVCSIMGLPWFVAATVLSITHVNSLKLESACSAPGEQPKFLGIREQRVTGLMIFVLMGCSVFMTAVLKALAKSVVSEIQFPFSLGETAPAAVRSRWRGATFFDRLKLFGMPAKHQPDFIYLRHVPLRKVHLFTLIQLTCLVLLWVIKASPAAIVFPMMVLALVFVRKVMDLCFSKRELSWLDDLMPESKKKKLDDAKKKAKEEEEAEKMLDIRGDKFPLESRKLLSSPGKNSSFRCDPSEINISDEMPKTTVWKALSINSGNTKEKRTATIKEPASHFSDIFSDALCWPWEPHESFLSLRIPS</sequence>
<keyword evidence="3" id="KW-0813">Transport</keyword>
<feature type="domain" description="Bicarbonate transporter-like transmembrane" evidence="10">
    <location>
        <begin position="3"/>
        <end position="277"/>
    </location>
</feature>
<dbReference type="GO" id="GO:0051453">
    <property type="term" value="P:regulation of intracellular pH"/>
    <property type="evidence" value="ECO:0007669"/>
    <property type="project" value="TreeGrafter"/>
</dbReference>
<dbReference type="PRINTS" id="PR01231">
    <property type="entry name" value="HCO3TRNSPORT"/>
</dbReference>
<dbReference type="Gene3D" id="1.10.287.570">
    <property type="entry name" value="Helical hairpin bin"/>
    <property type="match status" value="1"/>
</dbReference>
<evidence type="ECO:0000256" key="2">
    <source>
        <dbReference type="ARBA" id="ARBA00010993"/>
    </source>
</evidence>
<keyword evidence="5 9" id="KW-0812">Transmembrane</keyword>
<keyword evidence="7" id="KW-0406">Ion transport</keyword>
<evidence type="ECO:0000256" key="3">
    <source>
        <dbReference type="ARBA" id="ARBA00022448"/>
    </source>
</evidence>
<dbReference type="GO" id="GO:0008510">
    <property type="term" value="F:sodium:bicarbonate symporter activity"/>
    <property type="evidence" value="ECO:0007669"/>
    <property type="project" value="TreeGrafter"/>
</dbReference>
<feature type="transmembrane region" description="Helical" evidence="9">
    <location>
        <begin position="247"/>
        <end position="267"/>
    </location>
</feature>
<evidence type="ECO:0000256" key="1">
    <source>
        <dbReference type="ARBA" id="ARBA00004651"/>
    </source>
</evidence>
<feature type="transmembrane region" description="Helical" evidence="9">
    <location>
        <begin position="470"/>
        <end position="493"/>
    </location>
</feature>
<dbReference type="EMBL" id="JBBHLL010000214">
    <property type="protein sequence ID" value="KAK7809645.1"/>
    <property type="molecule type" value="Genomic_DNA"/>
</dbReference>
<evidence type="ECO:0000256" key="9">
    <source>
        <dbReference type="SAM" id="Phobius"/>
    </source>
</evidence>
<name>A0AAW0I528_MYOGA</name>
<evidence type="ECO:0000256" key="5">
    <source>
        <dbReference type="ARBA" id="ARBA00022692"/>
    </source>
</evidence>
<dbReference type="Proteomes" id="UP001488838">
    <property type="component" value="Unassembled WGS sequence"/>
</dbReference>
<evidence type="ECO:0000256" key="6">
    <source>
        <dbReference type="ARBA" id="ARBA00022989"/>
    </source>
</evidence>
<evidence type="ECO:0000313" key="12">
    <source>
        <dbReference type="Proteomes" id="UP001488838"/>
    </source>
</evidence>
<feature type="transmembrane region" description="Helical" evidence="9">
    <location>
        <begin position="322"/>
        <end position="340"/>
    </location>
</feature>
<dbReference type="GO" id="GO:0005886">
    <property type="term" value="C:plasma membrane"/>
    <property type="evidence" value="ECO:0007669"/>
    <property type="project" value="UniProtKB-SubCell"/>
</dbReference>
<feature type="transmembrane region" description="Helical" evidence="9">
    <location>
        <begin position="65"/>
        <end position="88"/>
    </location>
</feature>
<comment type="similarity">
    <text evidence="2">Belongs to the anion exchanger (TC 2.A.31) family.</text>
</comment>
<comment type="subcellular location">
    <subcellularLocation>
        <location evidence="1">Cell membrane</location>
        <topology evidence="1">Multi-pass membrane protein</topology>
    </subcellularLocation>
</comment>
<dbReference type="GO" id="GO:0006820">
    <property type="term" value="P:monoatomic anion transport"/>
    <property type="evidence" value="ECO:0007669"/>
    <property type="project" value="InterPro"/>
</dbReference>
<dbReference type="InterPro" id="IPR003020">
    <property type="entry name" value="HCO3_transpt_euk"/>
</dbReference>
<accession>A0AAW0I528</accession>
<dbReference type="FunFam" id="1.10.287.570:FF:000001">
    <property type="entry name" value="Anion exchange protein"/>
    <property type="match status" value="1"/>
</dbReference>
<dbReference type="PANTHER" id="PTHR11453">
    <property type="entry name" value="ANION EXCHANGE PROTEIN"/>
    <property type="match status" value="1"/>
</dbReference>
<gene>
    <name evidence="11" type="ORF">U0070_010441</name>
</gene>
<feature type="transmembrane region" description="Helical" evidence="9">
    <location>
        <begin position="144"/>
        <end position="162"/>
    </location>
</feature>
<feature type="transmembrane region" description="Helical" evidence="9">
    <location>
        <begin position="574"/>
        <end position="591"/>
    </location>
</feature>
<proteinExistence type="inferred from homology"/>
<dbReference type="PANTHER" id="PTHR11453:SF37">
    <property type="entry name" value="ELECTRONEUTRAL SODIUM BICARBONATE EXCHANGER 1"/>
    <property type="match status" value="1"/>
</dbReference>
<feature type="transmembrane region" description="Helical" evidence="9">
    <location>
        <begin position="108"/>
        <end position="132"/>
    </location>
</feature>
<keyword evidence="6 9" id="KW-1133">Transmembrane helix</keyword>
<dbReference type="AlphaFoldDB" id="A0AAW0I528"/>
<feature type="domain" description="Bicarbonate transporter-like transmembrane" evidence="10">
    <location>
        <begin position="298"/>
        <end position="608"/>
    </location>
</feature>
<reference evidence="11 12" key="1">
    <citation type="journal article" date="2023" name="bioRxiv">
        <title>Conserved and derived expression patterns and positive selection on dental genes reveal complex evolutionary context of ever-growing rodent molars.</title>
        <authorList>
            <person name="Calamari Z.T."/>
            <person name="Song A."/>
            <person name="Cohen E."/>
            <person name="Akter M."/>
            <person name="Roy R.D."/>
            <person name="Hallikas O."/>
            <person name="Christensen M.M."/>
            <person name="Li P."/>
            <person name="Marangoni P."/>
            <person name="Jernvall J."/>
            <person name="Klein O.D."/>
        </authorList>
    </citation>
    <scope>NUCLEOTIDE SEQUENCE [LARGE SCALE GENOMIC DNA]</scope>
    <source>
        <strain evidence="11">V071</strain>
    </source>
</reference>
<keyword evidence="8 9" id="KW-0472">Membrane</keyword>
<dbReference type="GO" id="GO:0005452">
    <property type="term" value="F:solute:inorganic anion antiporter activity"/>
    <property type="evidence" value="ECO:0007669"/>
    <property type="project" value="InterPro"/>
</dbReference>
<comment type="caution">
    <text evidence="11">The sequence shown here is derived from an EMBL/GenBank/DDBJ whole genome shotgun (WGS) entry which is preliminary data.</text>
</comment>
<feature type="transmembrane region" description="Helical" evidence="9">
    <location>
        <begin position="26"/>
        <end position="53"/>
    </location>
</feature>
<dbReference type="Pfam" id="PF00955">
    <property type="entry name" value="HCO3_cotransp"/>
    <property type="match status" value="2"/>
</dbReference>
<evidence type="ECO:0000256" key="7">
    <source>
        <dbReference type="ARBA" id="ARBA00023065"/>
    </source>
</evidence>
<keyword evidence="4" id="KW-1003">Cell membrane</keyword>
<evidence type="ECO:0000256" key="8">
    <source>
        <dbReference type="ARBA" id="ARBA00023136"/>
    </source>
</evidence>
<evidence type="ECO:0000256" key="4">
    <source>
        <dbReference type="ARBA" id="ARBA00022475"/>
    </source>
</evidence>
<organism evidence="11 12">
    <name type="scientific">Myodes glareolus</name>
    <name type="common">Bank vole</name>
    <name type="synonym">Clethrionomys glareolus</name>
    <dbReference type="NCBI Taxonomy" id="447135"/>
    <lineage>
        <taxon>Eukaryota</taxon>
        <taxon>Metazoa</taxon>
        <taxon>Chordata</taxon>
        <taxon>Craniata</taxon>
        <taxon>Vertebrata</taxon>
        <taxon>Euteleostomi</taxon>
        <taxon>Mammalia</taxon>
        <taxon>Eutheria</taxon>
        <taxon>Euarchontoglires</taxon>
        <taxon>Glires</taxon>
        <taxon>Rodentia</taxon>
        <taxon>Myomorpha</taxon>
        <taxon>Muroidea</taxon>
        <taxon>Cricetidae</taxon>
        <taxon>Arvicolinae</taxon>
        <taxon>Myodes</taxon>
    </lineage>
</organism>
<evidence type="ECO:0000313" key="11">
    <source>
        <dbReference type="EMBL" id="KAK7809645.1"/>
    </source>
</evidence>
<feature type="transmembrane region" description="Helical" evidence="9">
    <location>
        <begin position="370"/>
        <end position="389"/>
    </location>
</feature>
<protein>
    <recommendedName>
        <fullName evidence="10">Bicarbonate transporter-like transmembrane domain-containing protein</fullName>
    </recommendedName>
</protein>
<dbReference type="InterPro" id="IPR011531">
    <property type="entry name" value="HCO3_transpt-like_TM_dom"/>
</dbReference>